<feature type="domain" description="Bacterial transcriptional activator" evidence="3">
    <location>
        <begin position="92"/>
        <end position="244"/>
    </location>
</feature>
<evidence type="ECO:0000313" key="5">
    <source>
        <dbReference type="Proteomes" id="UP001291653"/>
    </source>
</evidence>
<evidence type="ECO:0000256" key="2">
    <source>
        <dbReference type="SAM" id="MobiDB-lite"/>
    </source>
</evidence>
<dbReference type="Gene3D" id="1.10.10.10">
    <property type="entry name" value="Winged helix-like DNA-binding domain superfamily/Winged helix DNA-binding domain"/>
    <property type="match status" value="1"/>
</dbReference>
<accession>A0ABQ5NX84</accession>
<evidence type="ECO:0000313" key="4">
    <source>
        <dbReference type="EMBL" id="GLF94966.1"/>
    </source>
</evidence>
<dbReference type="SMART" id="SM01043">
    <property type="entry name" value="BTAD"/>
    <property type="match status" value="1"/>
</dbReference>
<evidence type="ECO:0000256" key="1">
    <source>
        <dbReference type="ARBA" id="ARBA00023012"/>
    </source>
</evidence>
<dbReference type="PANTHER" id="PTHR47691">
    <property type="entry name" value="REGULATOR-RELATED"/>
    <property type="match status" value="1"/>
</dbReference>
<dbReference type="Gene3D" id="1.25.40.10">
    <property type="entry name" value="Tetratricopeptide repeat domain"/>
    <property type="match status" value="2"/>
</dbReference>
<dbReference type="InterPro" id="IPR036388">
    <property type="entry name" value="WH-like_DNA-bd_sf"/>
</dbReference>
<organism evidence="4 5">
    <name type="scientific">Streptomyces yaizuensis</name>
    <dbReference type="NCBI Taxonomy" id="2989713"/>
    <lineage>
        <taxon>Bacteria</taxon>
        <taxon>Bacillati</taxon>
        <taxon>Actinomycetota</taxon>
        <taxon>Actinomycetes</taxon>
        <taxon>Kitasatosporales</taxon>
        <taxon>Streptomycetaceae</taxon>
        <taxon>Streptomyces</taxon>
    </lineage>
</organism>
<dbReference type="EMBL" id="BSBI01000004">
    <property type="protein sequence ID" value="GLF94966.1"/>
    <property type="molecule type" value="Genomic_DNA"/>
</dbReference>
<dbReference type="Proteomes" id="UP001291653">
    <property type="component" value="Unassembled WGS sequence"/>
</dbReference>
<feature type="region of interest" description="Disordered" evidence="2">
    <location>
        <begin position="330"/>
        <end position="352"/>
    </location>
</feature>
<gene>
    <name evidence="4" type="ORF">SYYSPA8_11735</name>
</gene>
<dbReference type="InterPro" id="IPR027417">
    <property type="entry name" value="P-loop_NTPase"/>
</dbReference>
<dbReference type="InterPro" id="IPR011990">
    <property type="entry name" value="TPR-like_helical_dom_sf"/>
</dbReference>
<reference evidence="4 5" key="1">
    <citation type="submission" date="2022-10" db="EMBL/GenBank/DDBJ databases">
        <title>Draft genome sequence of Streptomyces sp. YSPA8.</title>
        <authorList>
            <person name="Moriuchi R."/>
            <person name="Dohra H."/>
            <person name="Yamamura H."/>
            <person name="Kodani S."/>
        </authorList>
    </citation>
    <scope>NUCLEOTIDE SEQUENCE [LARGE SCALE GENOMIC DNA]</scope>
    <source>
        <strain evidence="4 5">YSPA8</strain>
    </source>
</reference>
<comment type="caution">
    <text evidence="4">The sequence shown here is derived from an EMBL/GenBank/DDBJ whole genome shotgun (WGS) entry which is preliminary data.</text>
</comment>
<dbReference type="InterPro" id="IPR005158">
    <property type="entry name" value="BTAD"/>
</dbReference>
<protein>
    <submittedName>
        <fullName evidence="4">AfsR/SARP family transcriptional regulator</fullName>
    </submittedName>
</protein>
<keyword evidence="5" id="KW-1185">Reference proteome</keyword>
<name>A0ABQ5NX84_9ACTN</name>
<dbReference type="RefSeq" id="WP_323447049.1">
    <property type="nucleotide sequence ID" value="NZ_BSBI01000004.1"/>
</dbReference>
<evidence type="ECO:0000259" key="3">
    <source>
        <dbReference type="SMART" id="SM01043"/>
    </source>
</evidence>
<dbReference type="PANTHER" id="PTHR47691:SF3">
    <property type="entry name" value="HTH-TYPE TRANSCRIPTIONAL REGULATOR RV0890C-RELATED"/>
    <property type="match status" value="1"/>
</dbReference>
<keyword evidence="1" id="KW-0902">Two-component regulatory system</keyword>
<dbReference type="SUPFAM" id="SSF52540">
    <property type="entry name" value="P-loop containing nucleoside triphosphate hydrolases"/>
    <property type="match status" value="1"/>
</dbReference>
<sequence length="1093" mass="113680">MTIELTVLPTVSYRGHEITAPRLRGLIALLAGDERSGCGTGRLIEGLWPDERPANPAKALQVLVARARSLLGPEVIVSTPTGYRLALGPDRIDASALLLHAAAAAEKSRAGDHAGALAEAEAGLELWDGAGAAPPDGTAPDAAAGDPVAELRAGCAAAHRGLRRAGALALARTGGRDAAVAPLTRALADHPRDEELLLELMRCEASVSGAAVALMLYDRHRRALRDELGTDPGPALRAFHQELLRGERPAIRRGVPHEPNQLLGREADIAAVERLLGVSRVTSIVGPGGLGKTRLAGAVGRRSGARSVHMVALAAVTDDADVADAVAEAVGARDPSRSPQHPPGSPAGGRRTADLVGAIVPAVGSGPALLILDNCEQVVAGVADLVGALVAATRELRILTTGRAPLGLSSESVHLLPELDPRAAVELFGRRARAARPGVELPRDEVAEVCRRLDGLPLAIELAAARVRVMTVAEMGRRLEDRFALLRGGARDTPERHRTLHAVVDWSWNLLEPRARAALRVMSVFPGGFTAEAARAVLGNHPRFTGPGGDDVLSVLEDLVDQSLLRVTDTPSGARFGMLETVREFGAAHRGRAGEDAAVATWFTAWAADFGRSHHEGLFGPDTAAVRQRARAEQDNLVRALALALAARDGDAVAAVAAVLAGLWTVESHYARIGTLVETTARLFSHHRPGAASVEATRTVATLVCVGSLLGTGRAEPRFLLALRRLPAAPPDTLVRAAATVLCALPGVLGPDGAVLRELRAGDQPLLAGVADGFAGFAAESGQDPERAIAAVSGMLAAVEGLGLPWLEVVALSRLAELYLHHERGAEARESIGRAIAILDGSGAWTDTMGLRWAMVLATLQTGAVDEAGHWLEAAVREEPGDSIELLAPDLAARAETALARGDTDRGLALWRQAVERLAGGTVPAAYGAELDLEPWSLEVRAVTVAAHARHGALHAVGELLADLPGRLAARLESRRGPAHRRPPAGTAVSGALALALGLADLASPALPVGPADTVAAARRRERGIRLVVLADRLGCPRTFHPTMSSAASERLARAADGAVYAAAVAEYAGLDRDGLAAAGLALLAGEEQDGAR</sequence>
<dbReference type="Pfam" id="PF03704">
    <property type="entry name" value="BTAD"/>
    <property type="match status" value="1"/>
</dbReference>
<proteinExistence type="predicted"/>
<dbReference type="SUPFAM" id="SSF48452">
    <property type="entry name" value="TPR-like"/>
    <property type="match status" value="2"/>
</dbReference>